<comment type="caution">
    <text evidence="2">The sequence shown here is derived from an EMBL/GenBank/DDBJ whole genome shotgun (WGS) entry which is preliminary data.</text>
</comment>
<dbReference type="Proteomes" id="UP000028534">
    <property type="component" value="Unassembled WGS sequence"/>
</dbReference>
<dbReference type="PATRIC" id="fig|13690.10.peg.87"/>
<dbReference type="SUPFAM" id="SSF56059">
    <property type="entry name" value="Glutathione synthetase ATP-binding domain-like"/>
    <property type="match status" value="1"/>
</dbReference>
<feature type="domain" description="Alpha-L-glutamate ligase-related protein ATP-grasp" evidence="1">
    <location>
        <begin position="82"/>
        <end position="331"/>
    </location>
</feature>
<sequence length="363" mass="38593">MFTLRALPPADGNILLAAYHDGLRRHWPVGRRTIARLIAASGRSGWAASERRLLCETVRAQGLSMRDRKGLHRLLNPGAFPAEANPLKNKQLFARHAAAAGLPVPDSFVLEASDIASWLHGQSVIIAKPSYCSKGQGVVRFAKKGGRWEGAEGPIADDALRARLLAIWAAGGVIQRCLATHDALADMSPGALPTLRVVTCLDEVGTPEACALALRLSAGGGRPVDNFNAGNLVLSVDADGHCGPVWQAGPDGAPIRCDRHPLTGALISGRPVPDLDAAVALALRAHLAFRSGFTVIGWDIGLTPEGPVLVEGNWNPGTDIMQLVSGRGLADSRLGALYCHHLRHLLPQRWQAAGAIERDPRRA</sequence>
<dbReference type="eggNOG" id="COG0110">
    <property type="taxonomic scope" value="Bacteria"/>
</dbReference>
<dbReference type="Pfam" id="PF14397">
    <property type="entry name" value="ATPgrasp_ST"/>
    <property type="match status" value="1"/>
</dbReference>
<protein>
    <submittedName>
        <fullName evidence="2">Putative alpha-L-glutamate ligase</fullName>
    </submittedName>
</protein>
<gene>
    <name evidence="2" type="ORF">CP98_00086</name>
</gene>
<keyword evidence="2" id="KW-0436">Ligase</keyword>
<proteinExistence type="predicted"/>
<evidence type="ECO:0000313" key="3">
    <source>
        <dbReference type="Proteomes" id="UP000028534"/>
    </source>
</evidence>
<dbReference type="InterPro" id="IPR039523">
    <property type="entry name" value="RimK-rel_E_lig_ATP-grasp"/>
</dbReference>
<dbReference type="GO" id="GO:0016874">
    <property type="term" value="F:ligase activity"/>
    <property type="evidence" value="ECO:0007669"/>
    <property type="project" value="UniProtKB-KW"/>
</dbReference>
<dbReference type="RefSeq" id="WP_037515850.1">
    <property type="nucleotide sequence ID" value="NZ_JGVR01000001.1"/>
</dbReference>
<organism evidence="2 3">
    <name type="scientific">Sphingobium yanoikuyae</name>
    <name type="common">Sphingomonas yanoikuyae</name>
    <dbReference type="NCBI Taxonomy" id="13690"/>
    <lineage>
        <taxon>Bacteria</taxon>
        <taxon>Pseudomonadati</taxon>
        <taxon>Pseudomonadota</taxon>
        <taxon>Alphaproteobacteria</taxon>
        <taxon>Sphingomonadales</taxon>
        <taxon>Sphingomonadaceae</taxon>
        <taxon>Sphingobium</taxon>
    </lineage>
</organism>
<accession>A0A084ETW7</accession>
<name>A0A084ETW7_SPHYA</name>
<dbReference type="EMBL" id="JGVR01000001">
    <property type="protein sequence ID" value="KEZ21409.1"/>
    <property type="molecule type" value="Genomic_DNA"/>
</dbReference>
<evidence type="ECO:0000259" key="1">
    <source>
        <dbReference type="Pfam" id="PF14397"/>
    </source>
</evidence>
<evidence type="ECO:0000313" key="2">
    <source>
        <dbReference type="EMBL" id="KEZ21409.1"/>
    </source>
</evidence>
<reference evidence="2 3" key="1">
    <citation type="submission" date="2014-03" db="EMBL/GenBank/DDBJ databases">
        <title>Genome sequence of Sphingobium yanoikuyae B1.</title>
        <authorList>
            <person name="Gan H.M."/>
            <person name="Gan H.Y."/>
            <person name="Savka M.A."/>
        </authorList>
    </citation>
    <scope>NUCLEOTIDE SEQUENCE [LARGE SCALE GENOMIC DNA]</scope>
    <source>
        <strain evidence="2 3">B1</strain>
    </source>
</reference>
<dbReference type="STRING" id="13690.AX777_23220"/>
<dbReference type="AlphaFoldDB" id="A0A084ETW7"/>